<protein>
    <submittedName>
        <fullName evidence="4">TBC1D10C</fullName>
    </submittedName>
</protein>
<dbReference type="PANTHER" id="PTHR47219">
    <property type="entry name" value="RAB GTPASE-ACTIVATING PROTEIN 1-LIKE"/>
    <property type="match status" value="1"/>
</dbReference>
<evidence type="ECO:0000256" key="1">
    <source>
        <dbReference type="ARBA" id="ARBA00022468"/>
    </source>
</evidence>
<feature type="region of interest" description="Disordered" evidence="2">
    <location>
        <begin position="1"/>
        <end position="56"/>
    </location>
</feature>
<keyword evidence="5" id="KW-1185">Reference proteome</keyword>
<dbReference type="FunFam" id="1.10.8.270:FF:000007">
    <property type="entry name" value="TBC1 domain family member 10A"/>
    <property type="match status" value="1"/>
</dbReference>
<evidence type="ECO:0000256" key="2">
    <source>
        <dbReference type="SAM" id="MobiDB-lite"/>
    </source>
</evidence>
<feature type="region of interest" description="Disordered" evidence="2">
    <location>
        <begin position="428"/>
        <end position="494"/>
    </location>
</feature>
<proteinExistence type="predicted"/>
<dbReference type="InterPro" id="IPR000195">
    <property type="entry name" value="Rab-GAP-TBC_dom"/>
</dbReference>
<evidence type="ECO:0000313" key="4">
    <source>
        <dbReference type="EMBL" id="OWK17152.1"/>
    </source>
</evidence>
<dbReference type="Pfam" id="PF00566">
    <property type="entry name" value="RabGAP-TBC"/>
    <property type="match status" value="1"/>
</dbReference>
<dbReference type="AlphaFoldDB" id="A0A212DG49"/>
<dbReference type="Proteomes" id="UP000242450">
    <property type="component" value="Chromosome 2"/>
</dbReference>
<comment type="caution">
    <text evidence="4">The sequence shown here is derived from an EMBL/GenBank/DDBJ whole genome shotgun (WGS) entry which is preliminary data.</text>
</comment>
<dbReference type="FunFam" id="1.10.10.750:FF:000001">
    <property type="entry name" value="TBC1 domain family member 10A"/>
    <property type="match status" value="1"/>
</dbReference>
<dbReference type="EMBL" id="MKHE01000002">
    <property type="protein sequence ID" value="OWK17152.1"/>
    <property type="molecule type" value="Genomic_DNA"/>
</dbReference>
<dbReference type="PROSITE" id="PS50086">
    <property type="entry name" value="TBC_RABGAP"/>
    <property type="match status" value="1"/>
</dbReference>
<evidence type="ECO:0000259" key="3">
    <source>
        <dbReference type="PROSITE" id="PS50086"/>
    </source>
</evidence>
<feature type="domain" description="Rab-GAP TBC" evidence="3">
    <location>
        <begin position="92"/>
        <end position="280"/>
    </location>
</feature>
<dbReference type="Gene3D" id="1.10.10.750">
    <property type="entry name" value="Ypt/Rab-GAP domain of gyp1p, domain 1"/>
    <property type="match status" value="1"/>
</dbReference>
<dbReference type="InterPro" id="IPR050302">
    <property type="entry name" value="Rab_GAP_TBC_domain"/>
</dbReference>
<dbReference type="GO" id="GO:0005096">
    <property type="term" value="F:GTPase activator activity"/>
    <property type="evidence" value="ECO:0007669"/>
    <property type="project" value="UniProtKB-KW"/>
</dbReference>
<dbReference type="Gene3D" id="1.10.472.80">
    <property type="entry name" value="Ypt/Rab-GAP domain of gyp1p, domain 3"/>
    <property type="match status" value="1"/>
</dbReference>
<dbReference type="InterPro" id="IPR035969">
    <property type="entry name" value="Rab-GAP_TBC_sf"/>
</dbReference>
<name>A0A212DG49_CEREH</name>
<sequence length="494" mass="54756">MAQALGEDLAQPGELQDDSSSLGSDSELSGPGPYRQADRYGFIGGSAAEPGPGHPPADLIRQREMKWVEMTSHWEKTMSRRYKKVKMQCRKGIPSALRARCWPLLCGAHVCQKNNPGTYQNLAEAPGDPQWMETIGRDLHRQFPLHEMFVSPQGHGQQGLLQVLKAYTLYRPEQGYCQAQGPVAAVLLMHLPPEEAFWCLVQICEVYLPGYYGPHMEAVRLDAEVFMALLRRLLPRVHKHLQKVGVGPLLYLPEWFLCLFARSLPFPTVLRVWDAFLSEAPRWMGRGAKAQNEKARCEAVSSPWLLAGRAAHKLQWLLGPAGRCPHVAERLSVQAAELQEGGRSLAKDGFGLGLRAGPALREPHRPAGVKVLFRVGLTLVHGVALSELELQREIKAQLAQLPASASEPPPRPQARLPGAPAIFETQQLAGTQGAPRPEVPRIVIQPPEEPQPPRRKPQTRGKTFHGLLTRSRGPPIESPARSHRSSTSFLDTRF</sequence>
<dbReference type="SMART" id="SM00164">
    <property type="entry name" value="TBC"/>
    <property type="match status" value="1"/>
</dbReference>
<dbReference type="SUPFAM" id="SSF47923">
    <property type="entry name" value="Ypt/Rab-GAP domain of gyp1p"/>
    <property type="match status" value="1"/>
</dbReference>
<reference evidence="4 5" key="1">
    <citation type="journal article" date="2018" name="Mol. Genet. Genomics">
        <title>The red deer Cervus elaphus genome CerEla1.0: sequencing, annotating, genes, and chromosomes.</title>
        <authorList>
            <person name="Bana N.A."/>
            <person name="Nyiri A."/>
            <person name="Nagy J."/>
            <person name="Frank K."/>
            <person name="Nagy T."/>
            <person name="Steger V."/>
            <person name="Schiller M."/>
            <person name="Lakatos P."/>
            <person name="Sugar L."/>
            <person name="Horn P."/>
            <person name="Barta E."/>
            <person name="Orosz L."/>
        </authorList>
    </citation>
    <scope>NUCLEOTIDE SEQUENCE [LARGE SCALE GENOMIC DNA]</scope>
    <source>
        <strain evidence="4">Hungarian</strain>
    </source>
</reference>
<evidence type="ECO:0000313" key="5">
    <source>
        <dbReference type="Proteomes" id="UP000242450"/>
    </source>
</evidence>
<dbReference type="Gene3D" id="1.10.8.270">
    <property type="entry name" value="putative rabgap domain of human tbc1 domain family member 14 like domains"/>
    <property type="match status" value="1"/>
</dbReference>
<keyword evidence="1" id="KW-0343">GTPase activation</keyword>
<accession>A0A212DG49</accession>
<organism evidence="4 5">
    <name type="scientific">Cervus elaphus hippelaphus</name>
    <name type="common">European red deer</name>
    <dbReference type="NCBI Taxonomy" id="46360"/>
    <lineage>
        <taxon>Eukaryota</taxon>
        <taxon>Metazoa</taxon>
        <taxon>Chordata</taxon>
        <taxon>Craniata</taxon>
        <taxon>Vertebrata</taxon>
        <taxon>Euteleostomi</taxon>
        <taxon>Mammalia</taxon>
        <taxon>Eutheria</taxon>
        <taxon>Laurasiatheria</taxon>
        <taxon>Artiodactyla</taxon>
        <taxon>Ruminantia</taxon>
        <taxon>Pecora</taxon>
        <taxon>Cervidae</taxon>
        <taxon>Cervinae</taxon>
        <taxon>Cervus</taxon>
    </lineage>
</organism>
<gene>
    <name evidence="4" type="ORF">Celaphus_00013197</name>
</gene>
<feature type="compositionally biased region" description="Polar residues" evidence="2">
    <location>
        <begin position="485"/>
        <end position="494"/>
    </location>
</feature>
<feature type="compositionally biased region" description="Low complexity" evidence="2">
    <location>
        <begin position="18"/>
        <end position="30"/>
    </location>
</feature>
<dbReference type="GO" id="GO:0031267">
    <property type="term" value="F:small GTPase binding"/>
    <property type="evidence" value="ECO:0007669"/>
    <property type="project" value="TreeGrafter"/>
</dbReference>
<feature type="compositionally biased region" description="Basic residues" evidence="2">
    <location>
        <begin position="453"/>
        <end position="463"/>
    </location>
</feature>
<dbReference type="OrthoDB" id="159449at2759"/>
<dbReference type="PANTHER" id="PTHR47219:SF4">
    <property type="entry name" value="TBC1 DOMAIN FAMILY MEMBER 10A"/>
    <property type="match status" value="1"/>
</dbReference>